<dbReference type="CDD" id="cd09487">
    <property type="entry name" value="SAM_superfamily"/>
    <property type="match status" value="1"/>
</dbReference>
<dbReference type="Gene3D" id="1.10.150.50">
    <property type="entry name" value="Transcription Factor, Ets-1"/>
    <property type="match status" value="1"/>
</dbReference>
<dbReference type="GO" id="GO:0009190">
    <property type="term" value="P:cyclic nucleotide biosynthetic process"/>
    <property type="evidence" value="ECO:0007669"/>
    <property type="project" value="InterPro"/>
</dbReference>
<dbReference type="GO" id="GO:0005737">
    <property type="term" value="C:cytoplasm"/>
    <property type="evidence" value="ECO:0007669"/>
    <property type="project" value="TreeGrafter"/>
</dbReference>
<sequence>MQQIADWLEKLGMSEYAQCFADNHIEFSVLRELTDQDLKDLGVVLGDRRKMLRAIAYIDGIEKNAPAEPVAATAAPRHAPIASAPVPAATPRPITAAAEVSGERRYITVMFCDLVDSTGIAAQLDAEEWRDLVCAYLDAACAAATEMGGHVARKMGDGLMVLFGYPVAQENDAERAARAALSIQRALAEVNRRNADIGKPALNARIGIETGAVVVDPAGEIYGDAPNIAARVQALAEPATVVVTARVQHQVAGLFVVEERGSHRLKGVPEPVTLYRLVRASGGGRRARQRHLTPLVGREEEVAILMRRWERARRGDGQLVMIVGEPGLGKTRLIEEFHPRLREEPHTWVEWSCSQLLQSTSLHPIADWGRQRFGGADIPAEQRLADLENTLELVKLDPAQNAPLLAPLLDIPLPQERPSTLAPEELRRQQLMALTNWVMAGARSQPAVLAVEDVHWVDPTTLDLLRAIAERGALGPLCVLITARPEFRPPWSMRSHHTTISLAPLDRSQVRHMVGELAARHALPKEVIDGVTERTGGVPLFIEEVTRLLLERGENGNTHVIPPMLQQSLAARLDRLGPARDVAQIGAVIGRDFSYPLLRAVAGTEDVHLQAALERLVEAGILLVQGLPPEAEYRFKHVLIQDAAYENLLKSRRRVLHCRVGEALRDDFAATCAAAPELLAHHFTQAGLSEAAIEWWGKAGQRSLERSALVEAAEQFTHALDLIASLPGTSALRREQIRLQVALITPLIHVRGFAAPETRAAAEQAHALIQQAEMLGEHPEDPLLLFSVLYTFWVHNYVAVNGKAMRELARQFLTLADKSPSTAPLMIGNRITGVSLMTTGDIAGSLPYYNRSLALYNPAEHRSLATHFAIDAAVSGLGFRSQTFWLLGYPDAALANAEDCLKNAREFGQAATLIWALFYAFLPHIWCGKYAGAKMQADELVVLANEKGTPFWKAYGIRAQGYLLAEVGGAVDAISMIRSCRDACRSTGSTLRAPTDLSYLACAYLKAGQFDNAERCIREAMIAVESTDERWYEAEVNRIAGEVTLHSPLADIPSSERFFERALAVAREQQAKSWELRAAMSLARLWRSQGKPRQARELLAPVYGWFTEGFDTRDLKEAEALLAELAA</sequence>
<organism evidence="5 6">
    <name type="scientific">Bradyrhizobium lablabi</name>
    <dbReference type="NCBI Taxonomy" id="722472"/>
    <lineage>
        <taxon>Bacteria</taxon>
        <taxon>Pseudomonadati</taxon>
        <taxon>Pseudomonadota</taxon>
        <taxon>Alphaproteobacteria</taxon>
        <taxon>Hyphomicrobiales</taxon>
        <taxon>Nitrobacteraceae</taxon>
        <taxon>Bradyrhizobium</taxon>
    </lineage>
</organism>
<dbReference type="Pfam" id="PF00536">
    <property type="entry name" value="SAM_1"/>
    <property type="match status" value="1"/>
</dbReference>
<dbReference type="SUPFAM" id="SSF48452">
    <property type="entry name" value="TPR-like"/>
    <property type="match status" value="1"/>
</dbReference>
<dbReference type="InterPro" id="IPR001660">
    <property type="entry name" value="SAM"/>
</dbReference>
<name>A0A0R3MV98_9BRAD</name>
<accession>A0A0R3MV98</accession>
<dbReference type="InterPro" id="IPR011990">
    <property type="entry name" value="TPR-like_helical_dom_sf"/>
</dbReference>
<dbReference type="GO" id="GO:0004016">
    <property type="term" value="F:adenylate cyclase activity"/>
    <property type="evidence" value="ECO:0007669"/>
    <property type="project" value="UniProtKB-ARBA"/>
</dbReference>
<dbReference type="SUPFAM" id="SSF52540">
    <property type="entry name" value="P-loop containing nucleoside triphosphate hydrolases"/>
    <property type="match status" value="1"/>
</dbReference>
<dbReference type="EMBL" id="LLYB01000082">
    <property type="protein sequence ID" value="KRR21190.1"/>
    <property type="molecule type" value="Genomic_DNA"/>
</dbReference>
<keyword evidence="2" id="KW-0067">ATP-binding</keyword>
<dbReference type="Pfam" id="PF13191">
    <property type="entry name" value="AAA_16"/>
    <property type="match status" value="1"/>
</dbReference>
<dbReference type="Gene3D" id="3.30.70.1230">
    <property type="entry name" value="Nucleotide cyclase"/>
    <property type="match status" value="1"/>
</dbReference>
<protein>
    <recommendedName>
        <fullName evidence="7">SAM domain (Sterile alpha motif)</fullName>
    </recommendedName>
</protein>
<dbReference type="SUPFAM" id="SSF47769">
    <property type="entry name" value="SAM/Pointed domain"/>
    <property type="match status" value="1"/>
</dbReference>
<dbReference type="SUPFAM" id="SSF55073">
    <property type="entry name" value="Nucleotide cyclase"/>
    <property type="match status" value="1"/>
</dbReference>
<dbReference type="Proteomes" id="UP000051660">
    <property type="component" value="Unassembled WGS sequence"/>
</dbReference>
<dbReference type="RefSeq" id="WP_057860153.1">
    <property type="nucleotide sequence ID" value="NZ_LLYB01000082.1"/>
</dbReference>
<dbReference type="InterPro" id="IPR041664">
    <property type="entry name" value="AAA_16"/>
</dbReference>
<evidence type="ECO:0000259" key="3">
    <source>
        <dbReference type="PROSITE" id="PS50105"/>
    </source>
</evidence>
<evidence type="ECO:0008006" key="7">
    <source>
        <dbReference type="Google" id="ProtNLM"/>
    </source>
</evidence>
<feature type="domain" description="Guanylate cyclase" evidence="4">
    <location>
        <begin position="108"/>
        <end position="233"/>
    </location>
</feature>
<dbReference type="PROSITE" id="PS50125">
    <property type="entry name" value="GUANYLATE_CYCLASE_2"/>
    <property type="match status" value="1"/>
</dbReference>
<evidence type="ECO:0000313" key="5">
    <source>
        <dbReference type="EMBL" id="KRR21190.1"/>
    </source>
</evidence>
<feature type="domain" description="SAM" evidence="3">
    <location>
        <begin position="1"/>
        <end position="52"/>
    </location>
</feature>
<dbReference type="SMART" id="SM00454">
    <property type="entry name" value="SAM"/>
    <property type="match status" value="1"/>
</dbReference>
<dbReference type="Gene3D" id="1.25.40.10">
    <property type="entry name" value="Tetratricopeptide repeat domain"/>
    <property type="match status" value="1"/>
</dbReference>
<dbReference type="GO" id="GO:0035556">
    <property type="term" value="P:intracellular signal transduction"/>
    <property type="evidence" value="ECO:0007669"/>
    <property type="project" value="InterPro"/>
</dbReference>
<dbReference type="CDD" id="cd07302">
    <property type="entry name" value="CHD"/>
    <property type="match status" value="1"/>
</dbReference>
<dbReference type="InterPro" id="IPR013761">
    <property type="entry name" value="SAM/pointed_sf"/>
</dbReference>
<comment type="caution">
    <text evidence="5">The sequence shown here is derived from an EMBL/GenBank/DDBJ whole genome shotgun (WGS) entry which is preliminary data.</text>
</comment>
<evidence type="ECO:0000259" key="4">
    <source>
        <dbReference type="PROSITE" id="PS50125"/>
    </source>
</evidence>
<evidence type="ECO:0000256" key="1">
    <source>
        <dbReference type="ARBA" id="ARBA00022741"/>
    </source>
</evidence>
<evidence type="ECO:0000313" key="6">
    <source>
        <dbReference type="Proteomes" id="UP000051660"/>
    </source>
</evidence>
<dbReference type="PANTHER" id="PTHR16305">
    <property type="entry name" value="TESTICULAR SOLUBLE ADENYLYL CYCLASE"/>
    <property type="match status" value="1"/>
</dbReference>
<reference evidence="5 6" key="1">
    <citation type="submission" date="2014-03" db="EMBL/GenBank/DDBJ databases">
        <title>Bradyrhizobium valentinum sp. nov., isolated from effective nodules of Lupinus mariae-josephae, a lupine endemic of basic-lime soils in Eastern Spain.</title>
        <authorList>
            <person name="Duran D."/>
            <person name="Rey L."/>
            <person name="Navarro A."/>
            <person name="Busquets A."/>
            <person name="Imperial J."/>
            <person name="Ruiz-Argueso T."/>
        </authorList>
    </citation>
    <scope>NUCLEOTIDE SEQUENCE [LARGE SCALE GENOMIC DNA]</scope>
    <source>
        <strain evidence="5 6">CCBAU 23086</strain>
    </source>
</reference>
<dbReference type="PANTHER" id="PTHR16305:SF28">
    <property type="entry name" value="GUANYLATE CYCLASE DOMAIN-CONTAINING PROTEIN"/>
    <property type="match status" value="1"/>
</dbReference>
<gene>
    <name evidence="5" type="ORF">CQ14_22255</name>
</gene>
<keyword evidence="1" id="KW-0547">Nucleotide-binding</keyword>
<dbReference type="InterPro" id="IPR001054">
    <property type="entry name" value="A/G_cyclase"/>
</dbReference>
<dbReference type="InterPro" id="IPR029787">
    <property type="entry name" value="Nucleotide_cyclase"/>
</dbReference>
<dbReference type="PROSITE" id="PS50105">
    <property type="entry name" value="SAM_DOMAIN"/>
    <property type="match status" value="1"/>
</dbReference>
<evidence type="ECO:0000256" key="2">
    <source>
        <dbReference type="ARBA" id="ARBA00022840"/>
    </source>
</evidence>
<dbReference type="OrthoDB" id="9785312at2"/>
<dbReference type="InterPro" id="IPR027417">
    <property type="entry name" value="P-loop_NTPase"/>
</dbReference>
<dbReference type="AlphaFoldDB" id="A0A0R3MV98"/>
<dbReference type="Gene3D" id="3.40.50.300">
    <property type="entry name" value="P-loop containing nucleotide triphosphate hydrolases"/>
    <property type="match status" value="1"/>
</dbReference>
<dbReference type="Pfam" id="PF00211">
    <property type="entry name" value="Guanylate_cyc"/>
    <property type="match status" value="1"/>
</dbReference>
<dbReference type="SMART" id="SM00044">
    <property type="entry name" value="CYCc"/>
    <property type="match status" value="1"/>
</dbReference>
<dbReference type="GO" id="GO:0005524">
    <property type="term" value="F:ATP binding"/>
    <property type="evidence" value="ECO:0007669"/>
    <property type="project" value="UniProtKB-KW"/>
</dbReference>
<proteinExistence type="predicted"/>